<dbReference type="Gene3D" id="3.90.830.10">
    <property type="entry name" value="Syntaxin Binding Protein 1, Chain A, domain 2"/>
    <property type="match status" value="1"/>
</dbReference>
<accession>A0A1X7VWB8</accession>
<dbReference type="AlphaFoldDB" id="A0A1X7VWB8"/>
<keyword evidence="5" id="KW-0472">Membrane</keyword>
<dbReference type="Pfam" id="PF00995">
    <property type="entry name" value="Sec1"/>
    <property type="match status" value="1"/>
</dbReference>
<dbReference type="GO" id="GO:0016192">
    <property type="term" value="P:vesicle-mediated transport"/>
    <property type="evidence" value="ECO:0007669"/>
    <property type="project" value="InterPro"/>
</dbReference>
<comment type="subcellular location">
    <subcellularLocation>
        <location evidence="1">Endomembrane system</location>
        <topology evidence="1">Peripheral membrane protein</topology>
    </subcellularLocation>
</comment>
<proteinExistence type="inferred from homology"/>
<reference evidence="7" key="1">
    <citation type="submission" date="2017-05" db="UniProtKB">
        <authorList>
            <consortium name="EnsemblMetazoa"/>
        </authorList>
    </citation>
    <scope>IDENTIFICATION</scope>
</reference>
<dbReference type="InterPro" id="IPR043127">
    <property type="entry name" value="Sec-1-like_dom3a"/>
</dbReference>
<keyword evidence="3" id="KW-0813">Transport</keyword>
<evidence type="ECO:0000256" key="6">
    <source>
        <dbReference type="ARBA" id="ARBA00073001"/>
    </source>
</evidence>
<comment type="similarity">
    <text evidence="2">Belongs to the STXBP/unc-18/SEC1 family.</text>
</comment>
<dbReference type="Gene3D" id="3.40.50.2060">
    <property type="match status" value="1"/>
</dbReference>
<dbReference type="EnsemblMetazoa" id="Aqu2.1.43703_001">
    <property type="protein sequence ID" value="Aqu2.1.43703_001"/>
    <property type="gene ID" value="Aqu2.1.43703"/>
</dbReference>
<dbReference type="InterPro" id="IPR043154">
    <property type="entry name" value="Sec-1-like_dom1"/>
</dbReference>
<dbReference type="STRING" id="400682.A0A1X7VWB8"/>
<dbReference type="Gene3D" id="3.40.50.1910">
    <property type="match status" value="1"/>
</dbReference>
<dbReference type="InterPro" id="IPR036045">
    <property type="entry name" value="Sec1-like_sf"/>
</dbReference>
<dbReference type="GO" id="GO:0031410">
    <property type="term" value="C:cytoplasmic vesicle"/>
    <property type="evidence" value="ECO:0007669"/>
    <property type="project" value="UniProtKB-ARBA"/>
</dbReference>
<evidence type="ECO:0000256" key="5">
    <source>
        <dbReference type="ARBA" id="ARBA00023136"/>
    </source>
</evidence>
<dbReference type="PIRSF" id="PIRSF005715">
    <property type="entry name" value="VPS45_Sec1"/>
    <property type="match status" value="1"/>
</dbReference>
<evidence type="ECO:0000256" key="3">
    <source>
        <dbReference type="ARBA" id="ARBA00022448"/>
    </source>
</evidence>
<dbReference type="InterPro" id="IPR001619">
    <property type="entry name" value="Sec1-like"/>
</dbReference>
<organism evidence="7">
    <name type="scientific">Amphimedon queenslandica</name>
    <name type="common">Sponge</name>
    <dbReference type="NCBI Taxonomy" id="400682"/>
    <lineage>
        <taxon>Eukaryota</taxon>
        <taxon>Metazoa</taxon>
        <taxon>Porifera</taxon>
        <taxon>Demospongiae</taxon>
        <taxon>Heteroscleromorpha</taxon>
        <taxon>Haplosclerida</taxon>
        <taxon>Niphatidae</taxon>
        <taxon>Amphimedon</taxon>
    </lineage>
</organism>
<keyword evidence="4" id="KW-0653">Protein transport</keyword>
<dbReference type="SUPFAM" id="SSF56815">
    <property type="entry name" value="Sec1/munc18-like (SM) proteins"/>
    <property type="match status" value="1"/>
</dbReference>
<evidence type="ECO:0000313" key="7">
    <source>
        <dbReference type="EnsemblMetazoa" id="Aqu2.1.43703_001"/>
    </source>
</evidence>
<dbReference type="OMA" id="VHQLNNA"/>
<evidence type="ECO:0000256" key="2">
    <source>
        <dbReference type="ARBA" id="ARBA00009884"/>
    </source>
</evidence>
<protein>
    <recommendedName>
        <fullName evidence="6">Vacuolar protein sorting-associated protein 45</fullName>
    </recommendedName>
</protein>
<dbReference type="FunFam" id="3.90.830.10:FF:000002">
    <property type="entry name" value="Vacuolar protein sorting-associated protein 45"/>
    <property type="match status" value="1"/>
</dbReference>
<dbReference type="OrthoDB" id="10266265at2759"/>
<dbReference type="eggNOG" id="KOG1299">
    <property type="taxonomic scope" value="Eukaryota"/>
</dbReference>
<dbReference type="GO" id="GO:0012505">
    <property type="term" value="C:endomembrane system"/>
    <property type="evidence" value="ECO:0007669"/>
    <property type="project" value="UniProtKB-SubCell"/>
</dbReference>
<evidence type="ECO:0000256" key="4">
    <source>
        <dbReference type="ARBA" id="ARBA00022927"/>
    </source>
</evidence>
<dbReference type="InParanoid" id="A0A1X7VWB8"/>
<dbReference type="InterPro" id="IPR027482">
    <property type="entry name" value="Sec1-like_dom2"/>
</dbReference>
<name>A0A1X7VWB8_AMPQE</name>
<dbReference type="PANTHER" id="PTHR11679">
    <property type="entry name" value="VESICLE PROTEIN SORTING-ASSOCIATED"/>
    <property type="match status" value="1"/>
</dbReference>
<sequence>MPRPALLLWVWSTKMDVVRGVKQYVSRMIAEAGTGMKVLIMDKETISIVSMVYSQSDILQKEVYNFELLSNTGREAMKHLSAICIIRPTIENIDLLCTELKTPKYGSYFIYFTNRIDRGSIEKLALCDDQESVREVKEYYADYLAVGQHLFSFNIDHLTTSGLEYKRVCDGIVAALLSLKKKPYIRYTHSSRVSQRLADDLYRSINHRQERELFDFRSDVPPLLLILDRKDDPVTPLLNQWSYQAMVHEVFGIQNHRVDLSRAPGITKELQEIVLSPESDEFFRENMYLNFGDIGANIKTMVDSFQEKQKSHAKIESIADMKAFVENYPQFRKLSGTVAKHVAVVSELSRIVAEHHLMAVSETEQDIVTQSEKSNHYKNVESLIKNSAVRSVDCLRLVLLIVLRYEGQLKRSEIDHLVKLLRMREIPDQKLDLVDAIMESYREEKRTSKLFESSNPLTMKKFLRGLKGVENVYTRHKPYLVDVLENLMKGKLRESQYPFMGDPLGDKPQDVIVFIVGGATYAEAFAVAQMNSSNQGMRIVLGSNTILNSESFMTEILKSSPRESARERFRQLPPV</sequence>
<dbReference type="GO" id="GO:0015031">
    <property type="term" value="P:protein transport"/>
    <property type="evidence" value="ECO:0007669"/>
    <property type="project" value="UniProtKB-KW"/>
</dbReference>
<evidence type="ECO:0000256" key="1">
    <source>
        <dbReference type="ARBA" id="ARBA00004184"/>
    </source>
</evidence>
<dbReference type="Gene3D" id="1.25.40.60">
    <property type="match status" value="1"/>
</dbReference>